<accession>A0A811MRR6</accession>
<dbReference type="GO" id="GO:0003700">
    <property type="term" value="F:DNA-binding transcription factor activity"/>
    <property type="evidence" value="ECO:0007669"/>
    <property type="project" value="UniProtKB-UniRule"/>
</dbReference>
<dbReference type="GO" id="GO:0005634">
    <property type="term" value="C:nucleus"/>
    <property type="evidence" value="ECO:0007669"/>
    <property type="project" value="UniProtKB-SubCell"/>
</dbReference>
<evidence type="ECO:0000256" key="7">
    <source>
        <dbReference type="RuleBase" id="RU369040"/>
    </source>
</evidence>
<dbReference type="EMBL" id="CAJGYO010000002">
    <property type="protein sequence ID" value="CAD6209475.1"/>
    <property type="molecule type" value="Genomic_DNA"/>
</dbReference>
<evidence type="ECO:0000256" key="4">
    <source>
        <dbReference type="ARBA" id="ARBA00023015"/>
    </source>
</evidence>
<evidence type="ECO:0000313" key="11">
    <source>
        <dbReference type="Proteomes" id="UP000604825"/>
    </source>
</evidence>
<feature type="domain" description="BES1/BZR1 plant transcription factor N-terminal" evidence="9">
    <location>
        <begin position="39"/>
        <end position="158"/>
    </location>
</feature>
<name>A0A811MRR6_9POAL</name>
<dbReference type="GO" id="GO:0003677">
    <property type="term" value="F:DNA binding"/>
    <property type="evidence" value="ECO:0007669"/>
    <property type="project" value="UniProtKB-UniRule"/>
</dbReference>
<evidence type="ECO:0000256" key="8">
    <source>
        <dbReference type="SAM" id="MobiDB-lite"/>
    </source>
</evidence>
<comment type="similarity">
    <text evidence="1 7">Belongs to the BZR/LAT61 family.</text>
</comment>
<evidence type="ECO:0000256" key="6">
    <source>
        <dbReference type="ARBA" id="ARBA00023163"/>
    </source>
</evidence>
<feature type="region of interest" description="Disordered" evidence="8">
    <location>
        <begin position="228"/>
        <end position="248"/>
    </location>
</feature>
<dbReference type="Proteomes" id="UP000604825">
    <property type="component" value="Unassembled WGS sequence"/>
</dbReference>
<comment type="caution">
    <text evidence="10">The sequence shown here is derived from an EMBL/GenBank/DDBJ whole genome shotgun (WGS) entry which is preliminary data.</text>
</comment>
<dbReference type="GO" id="GO:0006351">
    <property type="term" value="P:DNA-templated transcription"/>
    <property type="evidence" value="ECO:0007669"/>
    <property type="project" value="InterPro"/>
</dbReference>
<keyword evidence="6 7" id="KW-0804">Transcription</keyword>
<feature type="region of interest" description="Disordered" evidence="8">
    <location>
        <begin position="1"/>
        <end position="53"/>
    </location>
</feature>
<dbReference type="PANTHER" id="PTHR31506:SF22">
    <property type="entry name" value="PROTEIN BRASSINAZOLE-RESISTANT 2"/>
    <property type="match status" value="1"/>
</dbReference>
<proteinExistence type="inferred from homology"/>
<evidence type="ECO:0000256" key="2">
    <source>
        <dbReference type="ARBA" id="ARBA00022604"/>
    </source>
</evidence>
<evidence type="ECO:0000256" key="3">
    <source>
        <dbReference type="ARBA" id="ARBA00022626"/>
    </source>
</evidence>
<keyword evidence="2" id="KW-0341">Growth regulation</keyword>
<evidence type="ECO:0000256" key="5">
    <source>
        <dbReference type="ARBA" id="ARBA00023125"/>
    </source>
</evidence>
<keyword evidence="3 7" id="KW-1070">Brassinosteroid signaling pathway</keyword>
<feature type="compositionally biased region" description="Gly residues" evidence="8">
    <location>
        <begin position="1"/>
        <end position="34"/>
    </location>
</feature>
<gene>
    <name evidence="10" type="ORF">NCGR_LOCUS5680</name>
</gene>
<evidence type="ECO:0000259" key="9">
    <source>
        <dbReference type="Pfam" id="PF05687"/>
    </source>
</evidence>
<sequence length="414" mass="41972">MNGGEGGAGGSGGGGGAGGAAAGGGGEGAAGVGAGTLPRVPTWRERENNRRRERRRRAIASKIFTGLRAHGNYALRRHCDNNEVLKALCEEAGWTVEPDGTTYRKGCKPPGSSDPYMAGFIPGCSPVSPGMSCPVSPGMVSCPVSPRAYNGLSSPSSPTHFGGRGSSFFYGGASSSRGTGIGGGLLPWLNNLSHSDDASYADGYSFSAPVTPQNGSPPRRKMARWAPDNAPAVAGGGSNVQSPWAASPGPSRYASLPVTMPHTPVRGEAVAADPVSLLTGLQISAAAANKSPAYSMFDFDAGSYSSRSAGQSSSAPWAAAAARGAGDGDAQMVPHGFSFGWNGGAFNAWEGEKATGAFNAWEGEKATGAFNAWEGEKASGAFSAWEGEKVSEIDEGDLELTLGNSRAGAGADRA</sequence>
<keyword evidence="5 7" id="KW-0238">DNA-binding</keyword>
<dbReference type="Pfam" id="PF05687">
    <property type="entry name" value="BES1_N"/>
    <property type="match status" value="1"/>
</dbReference>
<dbReference type="OrthoDB" id="685915at2759"/>
<keyword evidence="11" id="KW-1185">Reference proteome</keyword>
<evidence type="ECO:0000256" key="1">
    <source>
        <dbReference type="ARBA" id="ARBA00005909"/>
    </source>
</evidence>
<dbReference type="InterPro" id="IPR008540">
    <property type="entry name" value="BES1_N"/>
</dbReference>
<comment type="subcellular location">
    <subcellularLocation>
        <location evidence="7">Nucleus</location>
    </subcellularLocation>
</comment>
<organism evidence="10 11">
    <name type="scientific">Miscanthus lutarioriparius</name>
    <dbReference type="NCBI Taxonomy" id="422564"/>
    <lineage>
        <taxon>Eukaryota</taxon>
        <taxon>Viridiplantae</taxon>
        <taxon>Streptophyta</taxon>
        <taxon>Embryophyta</taxon>
        <taxon>Tracheophyta</taxon>
        <taxon>Spermatophyta</taxon>
        <taxon>Magnoliopsida</taxon>
        <taxon>Liliopsida</taxon>
        <taxon>Poales</taxon>
        <taxon>Poaceae</taxon>
        <taxon>PACMAD clade</taxon>
        <taxon>Panicoideae</taxon>
        <taxon>Andropogonodae</taxon>
        <taxon>Andropogoneae</taxon>
        <taxon>Saccharinae</taxon>
        <taxon>Miscanthus</taxon>
    </lineage>
</organism>
<keyword evidence="4 7" id="KW-0805">Transcription regulation</keyword>
<dbReference type="InterPro" id="IPR033264">
    <property type="entry name" value="BZR"/>
</dbReference>
<reference evidence="10" key="1">
    <citation type="submission" date="2020-10" db="EMBL/GenBank/DDBJ databases">
        <authorList>
            <person name="Han B."/>
            <person name="Lu T."/>
            <person name="Zhao Q."/>
            <person name="Huang X."/>
            <person name="Zhao Y."/>
        </authorList>
    </citation>
    <scope>NUCLEOTIDE SEQUENCE</scope>
</reference>
<dbReference type="GO" id="GO:0009742">
    <property type="term" value="P:brassinosteroid mediated signaling pathway"/>
    <property type="evidence" value="ECO:0007669"/>
    <property type="project" value="UniProtKB-UniRule"/>
</dbReference>
<dbReference type="AlphaFoldDB" id="A0A811MRR6"/>
<evidence type="ECO:0000313" key="10">
    <source>
        <dbReference type="EMBL" id="CAD6209475.1"/>
    </source>
</evidence>
<protein>
    <recommendedName>
        <fullName evidence="7">Protein BZR1 homolog</fullName>
    </recommendedName>
    <alternativeName>
        <fullName evidence="7">Protein BRASSINAZOLE-RESISTANT 1 homolog</fullName>
    </alternativeName>
</protein>
<dbReference type="PANTHER" id="PTHR31506">
    <property type="entry name" value="BES1/BZR1 HOMOLOG PROTEIN 3-RELATED"/>
    <property type="match status" value="1"/>
</dbReference>
<comment type="function">
    <text evidence="7">Functions in brassinosteroid signaling. May function as transcriptional repressor.</text>
</comment>